<proteinExistence type="predicted"/>
<sequence length="79" mass="8836">MKNKLTDLNNHLFAQIERLSDEDLTAEQIEAEAKRAQAIVRVSDQIVKGASLQLKAVEIVAAHGDRFLHQLPMIEDKTA</sequence>
<dbReference type="EMBL" id="QXDC01000003">
    <property type="protein sequence ID" value="RIA44077.1"/>
    <property type="molecule type" value="Genomic_DNA"/>
</dbReference>
<keyword evidence="2" id="KW-1185">Reference proteome</keyword>
<evidence type="ECO:0000313" key="2">
    <source>
        <dbReference type="Proteomes" id="UP000266568"/>
    </source>
</evidence>
<dbReference type="AlphaFoldDB" id="A0A397PA74"/>
<gene>
    <name evidence="1" type="ORF">DFR49_2314</name>
</gene>
<name>A0A397PA74_9SPHN</name>
<dbReference type="Proteomes" id="UP000266568">
    <property type="component" value="Unassembled WGS sequence"/>
</dbReference>
<evidence type="ECO:0008006" key="3">
    <source>
        <dbReference type="Google" id="ProtNLM"/>
    </source>
</evidence>
<dbReference type="RefSeq" id="WP_119035842.1">
    <property type="nucleotide sequence ID" value="NZ_QXDC01000003.1"/>
</dbReference>
<reference evidence="1 2" key="1">
    <citation type="submission" date="2018-08" db="EMBL/GenBank/DDBJ databases">
        <title>Genomic Encyclopedia of Type Strains, Phase IV (KMG-IV): sequencing the most valuable type-strain genomes for metagenomic binning, comparative biology and taxonomic classification.</title>
        <authorList>
            <person name="Goeker M."/>
        </authorList>
    </citation>
    <scope>NUCLEOTIDE SEQUENCE [LARGE SCALE GENOMIC DNA]</scope>
    <source>
        <strain evidence="1 2">DSM 25527</strain>
    </source>
</reference>
<protein>
    <recommendedName>
        <fullName evidence="3">Phage protein</fullName>
    </recommendedName>
</protein>
<dbReference type="OrthoDB" id="2231510at2"/>
<organism evidence="1 2">
    <name type="scientific">Hephaestia caeni</name>
    <dbReference type="NCBI Taxonomy" id="645617"/>
    <lineage>
        <taxon>Bacteria</taxon>
        <taxon>Pseudomonadati</taxon>
        <taxon>Pseudomonadota</taxon>
        <taxon>Alphaproteobacteria</taxon>
        <taxon>Sphingomonadales</taxon>
        <taxon>Sphingomonadaceae</taxon>
        <taxon>Hephaestia</taxon>
    </lineage>
</organism>
<evidence type="ECO:0000313" key="1">
    <source>
        <dbReference type="EMBL" id="RIA44077.1"/>
    </source>
</evidence>
<accession>A0A397PA74</accession>
<comment type="caution">
    <text evidence="1">The sequence shown here is derived from an EMBL/GenBank/DDBJ whole genome shotgun (WGS) entry which is preliminary data.</text>
</comment>